<dbReference type="EMBL" id="JAAMPC010000001">
    <property type="protein sequence ID" value="KAG2331010.1"/>
    <property type="molecule type" value="Genomic_DNA"/>
</dbReference>
<protein>
    <submittedName>
        <fullName evidence="2">Uncharacterized protein</fullName>
    </submittedName>
</protein>
<reference evidence="2 3" key="1">
    <citation type="submission" date="2020-02" db="EMBL/GenBank/DDBJ databases">
        <authorList>
            <person name="Ma Q."/>
            <person name="Huang Y."/>
            <person name="Song X."/>
            <person name="Pei D."/>
        </authorList>
    </citation>
    <scope>NUCLEOTIDE SEQUENCE [LARGE SCALE GENOMIC DNA]</scope>
    <source>
        <strain evidence="2">Sxm20200214</strain>
        <tissue evidence="2">Leaf</tissue>
    </source>
</reference>
<gene>
    <name evidence="2" type="ORF">Bca52824_002190</name>
</gene>
<dbReference type="Proteomes" id="UP000886595">
    <property type="component" value="Unassembled WGS sequence"/>
</dbReference>
<name>A0A8X7WKP1_BRACI</name>
<evidence type="ECO:0000256" key="1">
    <source>
        <dbReference type="SAM" id="MobiDB-lite"/>
    </source>
</evidence>
<dbReference type="AlphaFoldDB" id="A0A8X7WKP1"/>
<accession>A0A8X7WKP1</accession>
<feature type="region of interest" description="Disordered" evidence="1">
    <location>
        <begin position="22"/>
        <end position="57"/>
    </location>
</feature>
<proteinExistence type="predicted"/>
<evidence type="ECO:0000313" key="3">
    <source>
        <dbReference type="Proteomes" id="UP000886595"/>
    </source>
</evidence>
<evidence type="ECO:0000313" key="2">
    <source>
        <dbReference type="EMBL" id="KAG2331010.1"/>
    </source>
</evidence>
<feature type="compositionally biased region" description="Polar residues" evidence="1">
    <location>
        <begin position="23"/>
        <end position="33"/>
    </location>
</feature>
<organism evidence="2 3">
    <name type="scientific">Brassica carinata</name>
    <name type="common">Ethiopian mustard</name>
    <name type="synonym">Abyssinian cabbage</name>
    <dbReference type="NCBI Taxonomy" id="52824"/>
    <lineage>
        <taxon>Eukaryota</taxon>
        <taxon>Viridiplantae</taxon>
        <taxon>Streptophyta</taxon>
        <taxon>Embryophyta</taxon>
        <taxon>Tracheophyta</taxon>
        <taxon>Spermatophyta</taxon>
        <taxon>Magnoliopsida</taxon>
        <taxon>eudicotyledons</taxon>
        <taxon>Gunneridae</taxon>
        <taxon>Pentapetalae</taxon>
        <taxon>rosids</taxon>
        <taxon>malvids</taxon>
        <taxon>Brassicales</taxon>
        <taxon>Brassicaceae</taxon>
        <taxon>Brassiceae</taxon>
        <taxon>Brassica</taxon>
    </lineage>
</organism>
<comment type="caution">
    <text evidence="2">The sequence shown here is derived from an EMBL/GenBank/DDBJ whole genome shotgun (WGS) entry which is preliminary data.</text>
</comment>
<keyword evidence="3" id="KW-1185">Reference proteome</keyword>
<sequence length="79" mass="8516">MKLDYDIDDIVMASGRKRLRNRATGTSYGSTFLAQPDPSASTSGTSSAPKNVPESQIPSVSYVRPQAYDLVAHVAPYIP</sequence>
<feature type="compositionally biased region" description="Low complexity" evidence="1">
    <location>
        <begin position="38"/>
        <end position="49"/>
    </location>
</feature>